<protein>
    <recommendedName>
        <fullName evidence="2">RNase III domain-containing protein</fullName>
    </recommendedName>
</protein>
<comment type="caution">
    <text evidence="3">The sequence shown here is derived from an EMBL/GenBank/DDBJ whole genome shotgun (WGS) entry which is preliminary data.</text>
</comment>
<sequence length="1310" mass="143120">MYLLVDAAPAFLAGGFTGLGEGSRFVRARRECFDARRTSGFEGRRCVTTEAVAREGGEFGAPPAISNEVEFDDGLTEASAVDSEEADVPAATSSVSSETAESDDVPTTTLEDSNDEADVLTAPSSVLSEAAEFENVPTTTLDISNEEAEFDSVSTASPTISSEAAEFDSVSTTSPTIPSEEADFDHVSSTPLPALSQGPRLQVNDSKALLDFDSMRQRVENLIQYQFQDLDYLRLALYPGDAHIDDHMFPKTQFQLAQVGDAVHKLLYFSDQFPWSGGAINTNFNMLGSNLHFARIAKRHGLGSMRRSTLGLAPNPKAGTAGIWHDATLIEAIIGAVYLDSGRNEQTTRTIIDTLQLGQLTTIAEAYVELQSTSESSVEVNSSETTDKTRSILENAPAPSHRLSRKARKTATLRRFLPDEPESAELKQLVRVLTARLKLASSEDQIHNHLDEIMRCVAMIHPGNRGYEAVEELREQIRNMQGTASTGDGIETGSDDAGTTREHEAGFDNQVSLPSNSTSGDENEPVLDAAEANGSPTNETRSPRRTLQLVRKKERKSLLRKHLPAGSSDWTFSQLTKALSAKLAAAPVDDAIYDDLDSVMAALRPFKSGDPGFEGAKELRERIRKLQNKERPASTQKATDVAGGGETGLPQSSLPAEHDASSAIPGINEKLNDLGFASPQTLSLRVDHPLMSRFNSIRQRIEAITQYRFKDPDYLKAAVAPEVAFIGQTSLPKPRIELALIGDSIYKAVFFVDRFPSAGSMRSSHSAFERVSTNVHFCKRARRLNLSHLAGTMEGRLAAQPSPKEIWNEATLIEALIGAIYVDSGYSLSALMRAIHAMDLFTPTGFGQRKISAATGQQRVWSMDALSNSLKVEVASANATGTEPSGLSSQTVEDVLTKASASSAHNTEYISAAPNQQGKEEGMARRRVTENFAPSANGTNTESSTLPQTMEDGTTEPSTSWSAYNLKNLSEASNQHGVEEERARQMVIQKCLPRSVRGFALHNMLFWIKARVSRPEFRDTFFQHKDELESVLRSYGPGTPPYGLSQDILQLLRLEGLRRSMGTSDDTRASANSPSEPGSTAASDLEPLSDLETPANDNITKRPLSTISGGIRQRRRRQRLNDLRKHFPDDDGRSTVTGLLAKIQERRAKLMQDPNRASELQKVELVLEKYRATGGAVVLSASGKSKSDNVTERALSTSRDGIRQRLARHRKSALRTQVPGANKYTPIPILLEKIQQRRKELLRDPSRASELREVENVLEEYRAAGGHHFEVTSRKSDESSTEGVQSMMGMEGDGIGSTSTAKSSYAQFHV</sequence>
<feature type="region of interest" description="Disordered" evidence="1">
    <location>
        <begin position="930"/>
        <end position="961"/>
    </location>
</feature>
<evidence type="ECO:0000313" key="3">
    <source>
        <dbReference type="EMBL" id="KAK4500066.1"/>
    </source>
</evidence>
<keyword evidence="4" id="KW-1185">Reference proteome</keyword>
<dbReference type="Gene3D" id="1.10.1520.10">
    <property type="entry name" value="Ribonuclease III domain"/>
    <property type="match status" value="2"/>
</dbReference>
<feature type="compositionally biased region" description="Polar residues" evidence="1">
    <location>
        <begin position="1061"/>
        <end position="1082"/>
    </location>
</feature>
<feature type="compositionally biased region" description="Polar residues" evidence="1">
    <location>
        <begin position="932"/>
        <end position="961"/>
    </location>
</feature>
<feature type="compositionally biased region" description="Polar residues" evidence="1">
    <location>
        <begin position="509"/>
        <end position="520"/>
    </location>
</feature>
<dbReference type="Proteomes" id="UP001305779">
    <property type="component" value="Unassembled WGS sequence"/>
</dbReference>
<feature type="region of interest" description="Disordered" evidence="1">
    <location>
        <begin position="79"/>
        <end position="117"/>
    </location>
</feature>
<feature type="compositionally biased region" description="Polar residues" evidence="1">
    <location>
        <begin position="1095"/>
        <end position="1108"/>
    </location>
</feature>
<accession>A0ABR0EFM2</accession>
<feature type="region of interest" description="Disordered" evidence="1">
    <location>
        <begin position="164"/>
        <end position="197"/>
    </location>
</feature>
<feature type="region of interest" description="Disordered" evidence="1">
    <location>
        <begin position="1061"/>
        <end position="1117"/>
    </location>
</feature>
<name>A0ABR0EFM2_ZASCE</name>
<proteinExistence type="predicted"/>
<dbReference type="InterPro" id="IPR036389">
    <property type="entry name" value="RNase_III_sf"/>
</dbReference>
<feature type="domain" description="RNase III" evidence="2">
    <location>
        <begin position="216"/>
        <end position="342"/>
    </location>
</feature>
<evidence type="ECO:0000256" key="1">
    <source>
        <dbReference type="SAM" id="MobiDB-lite"/>
    </source>
</evidence>
<dbReference type="InterPro" id="IPR000999">
    <property type="entry name" value="RNase_III_dom"/>
</dbReference>
<gene>
    <name evidence="3" type="ORF">PRZ48_008252</name>
</gene>
<evidence type="ECO:0000313" key="4">
    <source>
        <dbReference type="Proteomes" id="UP001305779"/>
    </source>
</evidence>
<reference evidence="3 4" key="1">
    <citation type="journal article" date="2023" name="G3 (Bethesda)">
        <title>A chromosome-level genome assembly of Zasmidium syzygii isolated from banana leaves.</title>
        <authorList>
            <person name="van Westerhoven A.C."/>
            <person name="Mehrabi R."/>
            <person name="Talebi R."/>
            <person name="Steentjes M.B.F."/>
            <person name="Corcolon B."/>
            <person name="Chong P.A."/>
            <person name="Kema G.H.J."/>
            <person name="Seidl M.F."/>
        </authorList>
    </citation>
    <scope>NUCLEOTIDE SEQUENCE [LARGE SCALE GENOMIC DNA]</scope>
    <source>
        <strain evidence="3 4">P124</strain>
    </source>
</reference>
<evidence type="ECO:0000259" key="2">
    <source>
        <dbReference type="PROSITE" id="PS50142"/>
    </source>
</evidence>
<dbReference type="PROSITE" id="PS50142">
    <property type="entry name" value="RNASE_3_2"/>
    <property type="match status" value="1"/>
</dbReference>
<feature type="region of interest" description="Disordered" evidence="1">
    <location>
        <begin position="481"/>
        <end position="545"/>
    </location>
</feature>
<organism evidence="3 4">
    <name type="scientific">Zasmidium cellare</name>
    <name type="common">Wine cellar mold</name>
    <name type="synonym">Racodium cellare</name>
    <dbReference type="NCBI Taxonomy" id="395010"/>
    <lineage>
        <taxon>Eukaryota</taxon>
        <taxon>Fungi</taxon>
        <taxon>Dikarya</taxon>
        <taxon>Ascomycota</taxon>
        <taxon>Pezizomycotina</taxon>
        <taxon>Dothideomycetes</taxon>
        <taxon>Dothideomycetidae</taxon>
        <taxon>Mycosphaerellales</taxon>
        <taxon>Mycosphaerellaceae</taxon>
        <taxon>Zasmidium</taxon>
    </lineage>
</organism>
<feature type="region of interest" description="Disordered" evidence="1">
    <location>
        <begin position="625"/>
        <end position="660"/>
    </location>
</feature>
<dbReference type="SUPFAM" id="SSF69065">
    <property type="entry name" value="RNase III domain-like"/>
    <property type="match status" value="2"/>
</dbReference>
<dbReference type="EMBL" id="JAXOVC010000006">
    <property type="protein sequence ID" value="KAK4500066.1"/>
    <property type="molecule type" value="Genomic_DNA"/>
</dbReference>